<keyword evidence="3" id="KW-0963">Cytoplasm</keyword>
<dbReference type="EMBL" id="HBEO01026990">
    <property type="protein sequence ID" value="CAD8498346.1"/>
    <property type="molecule type" value="Transcribed_RNA"/>
</dbReference>
<keyword evidence="4" id="KW-0493">Microtubule</keyword>
<keyword evidence="5 7" id="KW-0175">Coiled coil</keyword>
<evidence type="ECO:0000256" key="8">
    <source>
        <dbReference type="SAM" id="MobiDB-lite"/>
    </source>
</evidence>
<evidence type="ECO:0000256" key="6">
    <source>
        <dbReference type="ARBA" id="ARBA00023212"/>
    </source>
</evidence>
<evidence type="ECO:0000256" key="7">
    <source>
        <dbReference type="SAM" id="Coils"/>
    </source>
</evidence>
<evidence type="ECO:0000256" key="2">
    <source>
        <dbReference type="ARBA" id="ARBA00005678"/>
    </source>
</evidence>
<keyword evidence="6" id="KW-0206">Cytoskeleton</keyword>
<feature type="region of interest" description="Disordered" evidence="8">
    <location>
        <begin position="1"/>
        <end position="22"/>
    </location>
</feature>
<evidence type="ECO:0000313" key="9">
    <source>
        <dbReference type="EMBL" id="CAD8498346.1"/>
    </source>
</evidence>
<dbReference type="PRINTS" id="PR01799">
    <property type="entry name" value="SFASSEMBLIN"/>
</dbReference>
<comment type="similarity">
    <text evidence="2">Belongs to the SF-assemblin family.</text>
</comment>
<gene>
    <name evidence="9" type="ORF">HPHI1048_LOCUS18184</name>
</gene>
<dbReference type="AlphaFoldDB" id="A0A7S0EYJ3"/>
<organism evidence="9">
    <name type="scientific">Hanusia phi</name>
    <dbReference type="NCBI Taxonomy" id="3032"/>
    <lineage>
        <taxon>Eukaryota</taxon>
        <taxon>Cryptophyceae</taxon>
        <taxon>Pyrenomonadales</taxon>
        <taxon>Geminigeraceae</taxon>
        <taxon>Hanusia</taxon>
    </lineage>
</organism>
<evidence type="ECO:0000256" key="1">
    <source>
        <dbReference type="ARBA" id="ARBA00004245"/>
    </source>
</evidence>
<feature type="coiled-coil region" evidence="7">
    <location>
        <begin position="103"/>
        <end position="144"/>
    </location>
</feature>
<dbReference type="PANTHER" id="PTHR40412:SF1">
    <property type="entry name" value="SF-ASSEMBLIN"/>
    <property type="match status" value="1"/>
</dbReference>
<sequence length="280" mass="33040">MADEQEGGEEETKPELEIPKMPMKIDPPEYIAIQQSLVPFFEDITDEQRDRRKFDEQRVEETNLYAQRIEEKLNAEILKRKEADAALDKLAQTRLETVQEALVHQMQVNFKELKKDIEAAKERLEETETKLIEVREKNERELKACKLELVERLDRIQAGMRVESKTRREEDEKTAKHLAAEIALLKDAVRKEKIVREDENKLIVQRLEVLEHEEIKAGERAQLKIFEQLRELRRVLQLEKEARIAEEDKVRVVLEEYQVALQQGLKIVNKSDYDKEVDDS</sequence>
<dbReference type="Pfam" id="PF06705">
    <property type="entry name" value="SF-assemblin"/>
    <property type="match status" value="1"/>
</dbReference>
<reference evidence="9" key="1">
    <citation type="submission" date="2021-01" db="EMBL/GenBank/DDBJ databases">
        <authorList>
            <person name="Corre E."/>
            <person name="Pelletier E."/>
            <person name="Niang G."/>
            <person name="Scheremetjew M."/>
            <person name="Finn R."/>
            <person name="Kale V."/>
            <person name="Holt S."/>
            <person name="Cochrane G."/>
            <person name="Meng A."/>
            <person name="Brown T."/>
            <person name="Cohen L."/>
        </authorList>
    </citation>
    <scope>NUCLEOTIDE SEQUENCE</scope>
    <source>
        <strain evidence="9">CCMP325</strain>
    </source>
</reference>
<protein>
    <submittedName>
        <fullName evidence="9">Uncharacterized protein</fullName>
    </submittedName>
</protein>
<accession>A0A7S0EYJ3</accession>
<comment type="subcellular location">
    <subcellularLocation>
        <location evidence="1">Cytoplasm</location>
        <location evidence="1">Cytoskeleton</location>
    </subcellularLocation>
</comment>
<dbReference type="GO" id="GO:0005200">
    <property type="term" value="F:structural constituent of cytoskeleton"/>
    <property type="evidence" value="ECO:0007669"/>
    <property type="project" value="InterPro"/>
</dbReference>
<proteinExistence type="inferred from homology"/>
<evidence type="ECO:0000256" key="5">
    <source>
        <dbReference type="ARBA" id="ARBA00023054"/>
    </source>
</evidence>
<dbReference type="InterPro" id="IPR008374">
    <property type="entry name" value="SF_assemblin/giardin_b"/>
</dbReference>
<evidence type="ECO:0000256" key="4">
    <source>
        <dbReference type="ARBA" id="ARBA00022701"/>
    </source>
</evidence>
<dbReference type="PANTHER" id="PTHR40412">
    <property type="entry name" value="SF-ASSEMBLIN"/>
    <property type="match status" value="1"/>
</dbReference>
<name>A0A7S0EYJ3_9CRYP</name>
<dbReference type="GO" id="GO:0005874">
    <property type="term" value="C:microtubule"/>
    <property type="evidence" value="ECO:0007669"/>
    <property type="project" value="UniProtKB-KW"/>
</dbReference>
<evidence type="ECO:0000256" key="3">
    <source>
        <dbReference type="ARBA" id="ARBA00022490"/>
    </source>
</evidence>